<comment type="caution">
    <text evidence="1">The sequence shown here is derived from an EMBL/GenBank/DDBJ whole genome shotgun (WGS) entry which is preliminary data.</text>
</comment>
<keyword evidence="2" id="KW-1185">Reference proteome</keyword>
<dbReference type="Proteomes" id="UP000436006">
    <property type="component" value="Unassembled WGS sequence"/>
</dbReference>
<accession>A0A7K1SLA7</accession>
<dbReference type="AlphaFoldDB" id="A0A7K1SLA7"/>
<organism evidence="1 2">
    <name type="scientific">Spirosoma arboris</name>
    <dbReference type="NCBI Taxonomy" id="2682092"/>
    <lineage>
        <taxon>Bacteria</taxon>
        <taxon>Pseudomonadati</taxon>
        <taxon>Bacteroidota</taxon>
        <taxon>Cytophagia</taxon>
        <taxon>Cytophagales</taxon>
        <taxon>Cytophagaceae</taxon>
        <taxon>Spirosoma</taxon>
    </lineage>
</organism>
<evidence type="ECO:0000313" key="2">
    <source>
        <dbReference type="Proteomes" id="UP000436006"/>
    </source>
</evidence>
<name>A0A7K1SLA7_9BACT</name>
<reference evidence="1 2" key="1">
    <citation type="submission" date="2019-12" db="EMBL/GenBank/DDBJ databases">
        <title>Spirosoma sp. HMF4905 genome sequencing and assembly.</title>
        <authorList>
            <person name="Kang H."/>
            <person name="Cha I."/>
            <person name="Kim H."/>
            <person name="Joh K."/>
        </authorList>
    </citation>
    <scope>NUCLEOTIDE SEQUENCE [LARGE SCALE GENOMIC DNA]</scope>
    <source>
        <strain evidence="1 2">HMF4905</strain>
    </source>
</reference>
<dbReference type="RefSeq" id="WP_157589405.1">
    <property type="nucleotide sequence ID" value="NZ_WPIN01000016.1"/>
</dbReference>
<gene>
    <name evidence="1" type="ORF">GO755_31470</name>
</gene>
<protein>
    <submittedName>
        <fullName evidence="1">Uncharacterized protein</fullName>
    </submittedName>
</protein>
<sequence length="111" mass="12512">MKNGSIAYPNKICQVDNGGLTISVKKQETRIEWSEVKSLVAFKVDKLTYDSICIQVDYGQNRSVVALEETEGWEILVRGVKANFPSVNPTWDIDIIQPPFAENFTVLYKGD</sequence>
<evidence type="ECO:0000313" key="1">
    <source>
        <dbReference type="EMBL" id="MVM34591.1"/>
    </source>
</evidence>
<dbReference type="EMBL" id="WPIN01000016">
    <property type="protein sequence ID" value="MVM34591.1"/>
    <property type="molecule type" value="Genomic_DNA"/>
</dbReference>
<proteinExistence type="predicted"/>